<evidence type="ECO:0000313" key="1">
    <source>
        <dbReference type="EMBL" id="GGG75738.1"/>
    </source>
</evidence>
<dbReference type="InterPro" id="IPR036916">
    <property type="entry name" value="Sda_sf"/>
</dbReference>
<dbReference type="InterPro" id="IPR015064">
    <property type="entry name" value="Sda"/>
</dbReference>
<evidence type="ECO:0000313" key="2">
    <source>
        <dbReference type="Proteomes" id="UP000600247"/>
    </source>
</evidence>
<keyword evidence="2" id="KW-1185">Reference proteome</keyword>
<name>A0A917HCZ0_9BACL</name>
<accession>A0A917HCZ0</accession>
<dbReference type="SUPFAM" id="SSF100985">
    <property type="entry name" value="Sporulation inhibitor Sda"/>
    <property type="match status" value="1"/>
</dbReference>
<dbReference type="AlphaFoldDB" id="A0A917HCZ0"/>
<dbReference type="Gene3D" id="1.10.287.1100">
    <property type="entry name" value="Sporulation inhibitor A"/>
    <property type="match status" value="1"/>
</dbReference>
<sequence length="47" mass="5674">MELLNDELLEDTYIAAVQFELEPEFIYMLQLEMRRRKLGLREELVTA</sequence>
<organism evidence="1 2">
    <name type="scientific">Paenibacillus radicis</name>
    <name type="common">ex Gao et al. 2016</name>
    <dbReference type="NCBI Taxonomy" id="1737354"/>
    <lineage>
        <taxon>Bacteria</taxon>
        <taxon>Bacillati</taxon>
        <taxon>Bacillota</taxon>
        <taxon>Bacilli</taxon>
        <taxon>Bacillales</taxon>
        <taxon>Paenibacillaceae</taxon>
        <taxon>Paenibacillus</taxon>
    </lineage>
</organism>
<gene>
    <name evidence="1" type="ORF">GCM10010918_35110</name>
</gene>
<evidence type="ECO:0008006" key="3">
    <source>
        <dbReference type="Google" id="ProtNLM"/>
    </source>
</evidence>
<dbReference type="RefSeq" id="WP_042165342.1">
    <property type="nucleotide sequence ID" value="NZ_BMHY01000006.1"/>
</dbReference>
<comment type="caution">
    <text evidence="1">The sequence shown here is derived from an EMBL/GenBank/DDBJ whole genome shotgun (WGS) entry which is preliminary data.</text>
</comment>
<proteinExistence type="predicted"/>
<protein>
    <recommendedName>
        <fullName evidence="3">Sporulation histidine kinase inhibitor Sda</fullName>
    </recommendedName>
</protein>
<dbReference type="Proteomes" id="UP000600247">
    <property type="component" value="Unassembled WGS sequence"/>
</dbReference>
<dbReference type="Pfam" id="PF08970">
    <property type="entry name" value="Sda"/>
    <property type="match status" value="1"/>
</dbReference>
<reference evidence="1 2" key="1">
    <citation type="journal article" date="2014" name="Int. J. Syst. Evol. Microbiol.">
        <title>Complete genome sequence of Corynebacterium casei LMG S-19264T (=DSM 44701T), isolated from a smear-ripened cheese.</title>
        <authorList>
            <consortium name="US DOE Joint Genome Institute (JGI-PGF)"/>
            <person name="Walter F."/>
            <person name="Albersmeier A."/>
            <person name="Kalinowski J."/>
            <person name="Ruckert C."/>
        </authorList>
    </citation>
    <scope>NUCLEOTIDE SEQUENCE [LARGE SCALE GENOMIC DNA]</scope>
    <source>
        <strain evidence="1 2">CGMCC 1.15286</strain>
    </source>
</reference>
<dbReference type="EMBL" id="BMHY01000006">
    <property type="protein sequence ID" value="GGG75738.1"/>
    <property type="molecule type" value="Genomic_DNA"/>
</dbReference>